<keyword evidence="1" id="KW-0456">Lyase</keyword>
<dbReference type="SUPFAM" id="SSF51556">
    <property type="entry name" value="Metallo-dependent hydrolases"/>
    <property type="match status" value="1"/>
</dbReference>
<sequence>MIIDSHAHLVAPDSFYGLWTYLEAAGTYHGRFPSKATDEELLASAGRQIALMDEVGTDMQLTSPRPFVLKHSARPAKIVHWWVEANNDAIATQVAAHPDRLRGVCALPQVAGEPVSTVFEELDRNLERGFIGVLLNPDPSEGAGTTPVMGDEYWYPLYERLVERDVPALLHPAACYGRESYSEHFITEESLAINSMIRAGVFRDFPDLKIIVPHGGGSVPYQLGRWIAHDRGLFSAKSDDRETFEETLKRFWFDTCLYTQEALELLFAVVGADRVLFGTERPGSGGSLEDLKPVIDKIPALSDDDRRAVFEGNARQVYTRLNS</sequence>
<organism evidence="3 4">
    <name type="scientific">Streptomyces spongiae</name>
    <dbReference type="NCBI Taxonomy" id="565072"/>
    <lineage>
        <taxon>Bacteria</taxon>
        <taxon>Bacillati</taxon>
        <taxon>Actinomycetota</taxon>
        <taxon>Actinomycetes</taxon>
        <taxon>Kitasatosporales</taxon>
        <taxon>Streptomycetaceae</taxon>
        <taxon>Streptomyces</taxon>
    </lineage>
</organism>
<dbReference type="Pfam" id="PF04909">
    <property type="entry name" value="Amidohydro_2"/>
    <property type="match status" value="1"/>
</dbReference>
<dbReference type="EMBL" id="VJZC01000007">
    <property type="protein sequence ID" value="MPY56051.1"/>
    <property type="molecule type" value="Genomic_DNA"/>
</dbReference>
<dbReference type="InterPro" id="IPR006680">
    <property type="entry name" value="Amidohydro-rel"/>
</dbReference>
<dbReference type="Proteomes" id="UP000400924">
    <property type="component" value="Unassembled WGS sequence"/>
</dbReference>
<keyword evidence="4" id="KW-1185">Reference proteome</keyword>
<gene>
    <name evidence="3" type="ORF">FNH08_02305</name>
</gene>
<dbReference type="AlphaFoldDB" id="A0A5N8X967"/>
<dbReference type="GO" id="GO:0019748">
    <property type="term" value="P:secondary metabolic process"/>
    <property type="evidence" value="ECO:0007669"/>
    <property type="project" value="TreeGrafter"/>
</dbReference>
<dbReference type="GO" id="GO:0005737">
    <property type="term" value="C:cytoplasm"/>
    <property type="evidence" value="ECO:0007669"/>
    <property type="project" value="TreeGrafter"/>
</dbReference>
<accession>A0A5N8X967</accession>
<feature type="domain" description="Amidohydrolase-related" evidence="2">
    <location>
        <begin position="3"/>
        <end position="318"/>
    </location>
</feature>
<reference evidence="3 4" key="1">
    <citation type="submission" date="2019-07" db="EMBL/GenBank/DDBJ databases">
        <title>New species of Amycolatopsis and Streptomyces.</title>
        <authorList>
            <person name="Duangmal K."/>
            <person name="Teo W.F.A."/>
            <person name="Lipun K."/>
        </authorList>
    </citation>
    <scope>NUCLEOTIDE SEQUENCE [LARGE SCALE GENOMIC DNA]</scope>
    <source>
        <strain evidence="3 4">NBRC 106415</strain>
    </source>
</reference>
<keyword evidence="3" id="KW-0378">Hydrolase</keyword>
<dbReference type="InterPro" id="IPR032465">
    <property type="entry name" value="ACMSD"/>
</dbReference>
<dbReference type="GO" id="GO:0016831">
    <property type="term" value="F:carboxy-lyase activity"/>
    <property type="evidence" value="ECO:0007669"/>
    <property type="project" value="InterPro"/>
</dbReference>
<comment type="caution">
    <text evidence="3">The sequence shown here is derived from an EMBL/GenBank/DDBJ whole genome shotgun (WGS) entry which is preliminary data.</text>
</comment>
<evidence type="ECO:0000313" key="4">
    <source>
        <dbReference type="Proteomes" id="UP000400924"/>
    </source>
</evidence>
<dbReference type="PANTHER" id="PTHR21240">
    <property type="entry name" value="2-AMINO-3-CARBOXYLMUCONATE-6-SEMIALDEHYDE DECARBOXYLASE"/>
    <property type="match status" value="1"/>
</dbReference>
<dbReference type="PANTHER" id="PTHR21240:SF28">
    <property type="entry name" value="ISO-OROTATE DECARBOXYLASE (EUROFUNG)"/>
    <property type="match status" value="1"/>
</dbReference>
<name>A0A5N8X967_9ACTN</name>
<dbReference type="RefSeq" id="WP_322723513.1">
    <property type="nucleotide sequence ID" value="NZ_VJZC01000007.1"/>
</dbReference>
<dbReference type="CDD" id="cd01292">
    <property type="entry name" value="metallo-dependent_hydrolases"/>
    <property type="match status" value="1"/>
</dbReference>
<dbReference type="Gene3D" id="3.20.20.140">
    <property type="entry name" value="Metal-dependent hydrolases"/>
    <property type="match status" value="1"/>
</dbReference>
<evidence type="ECO:0000259" key="2">
    <source>
        <dbReference type="Pfam" id="PF04909"/>
    </source>
</evidence>
<evidence type="ECO:0000313" key="3">
    <source>
        <dbReference type="EMBL" id="MPY56051.1"/>
    </source>
</evidence>
<proteinExistence type="predicted"/>
<dbReference type="InterPro" id="IPR032466">
    <property type="entry name" value="Metal_Hydrolase"/>
</dbReference>
<evidence type="ECO:0000256" key="1">
    <source>
        <dbReference type="ARBA" id="ARBA00023239"/>
    </source>
</evidence>
<protein>
    <submittedName>
        <fullName evidence="3">Amidohydrolase</fullName>
    </submittedName>
</protein>
<dbReference type="GO" id="GO:0016787">
    <property type="term" value="F:hydrolase activity"/>
    <property type="evidence" value="ECO:0007669"/>
    <property type="project" value="UniProtKB-KW"/>
</dbReference>